<dbReference type="EMBL" id="QMAU01000049">
    <property type="protein sequence ID" value="RXI52631.1"/>
    <property type="molecule type" value="Genomic_DNA"/>
</dbReference>
<keyword evidence="3" id="KW-0238">DNA-binding</keyword>
<dbReference type="PROSITE" id="PS50126">
    <property type="entry name" value="S1"/>
    <property type="match status" value="1"/>
</dbReference>
<dbReference type="Pfam" id="PF17783">
    <property type="entry name" value="WHD_CvfB"/>
    <property type="match status" value="1"/>
</dbReference>
<dbReference type="GO" id="GO:0003677">
    <property type="term" value="F:DNA binding"/>
    <property type="evidence" value="ECO:0007669"/>
    <property type="project" value="UniProtKB-KW"/>
</dbReference>
<organism evidence="3 4">
    <name type="scientific">Clostridium tetani</name>
    <dbReference type="NCBI Taxonomy" id="1513"/>
    <lineage>
        <taxon>Bacteria</taxon>
        <taxon>Bacillati</taxon>
        <taxon>Bacillota</taxon>
        <taxon>Clostridia</taxon>
        <taxon>Eubacteriales</taxon>
        <taxon>Clostridiaceae</taxon>
        <taxon>Clostridium</taxon>
    </lineage>
</organism>
<name>A0ABY0ELT0_CLOTA</name>
<accession>A0ABY0ELT0</accession>
<gene>
    <name evidence="3" type="ORF">DP131_11965</name>
</gene>
<proteinExistence type="inferred from homology"/>
<sequence>MFVYYDIINIKLNEKYGGNNLEHLGKYEEFTIVRNGAPGYYLDMKTGNTSDDVLLPHSDVEGKELKIGDKVKVFIYKDSKNRPIATIKEPLAEVGNIAYLEVVDNTPMGSFINIGVPKDILIPMAEKKYPLIVGKKYLFYIYIDKSERIAATTDIESYLEMAEGYKIGDEVEGIIYDIYDNNSVAVAVEGKYRAVMLKNEYYVKVNPGDKLKFKVKRIYEDGNLGLTIRITGKEQRDKLQEDILEYLKENNGFMPLNDYSSPEDIKNVFKESKNYFKRSLGGLMKKGLIEQTKEGTKLIQK</sequence>
<evidence type="ECO:0000313" key="4">
    <source>
        <dbReference type="Proteomes" id="UP000290273"/>
    </source>
</evidence>
<dbReference type="InterPro" id="IPR040764">
    <property type="entry name" value="CvfB_WH"/>
</dbReference>
<dbReference type="SUPFAM" id="SSF50249">
    <property type="entry name" value="Nucleic acid-binding proteins"/>
    <property type="match status" value="1"/>
</dbReference>
<comment type="similarity">
    <text evidence="1">Belongs to the CvfB family.</text>
</comment>
<dbReference type="SMART" id="SM00316">
    <property type="entry name" value="S1"/>
    <property type="match status" value="2"/>
</dbReference>
<evidence type="ECO:0000256" key="1">
    <source>
        <dbReference type="PIRNR" id="PIRNR012524"/>
    </source>
</evidence>
<feature type="domain" description="S1 motif" evidence="2">
    <location>
        <begin position="168"/>
        <end position="229"/>
    </location>
</feature>
<dbReference type="Gene3D" id="2.40.50.140">
    <property type="entry name" value="Nucleic acid-binding proteins"/>
    <property type="match status" value="1"/>
</dbReference>
<comment type="caution">
    <text evidence="3">The sequence shown here is derived from an EMBL/GenBank/DDBJ whole genome shotgun (WGS) entry which is preliminary data.</text>
</comment>
<dbReference type="PIRSF" id="PIRSF012524">
    <property type="entry name" value="YitL_S1"/>
    <property type="match status" value="1"/>
</dbReference>
<dbReference type="InterPro" id="IPR014464">
    <property type="entry name" value="CvfB_fam"/>
</dbReference>
<dbReference type="Proteomes" id="UP000290273">
    <property type="component" value="Unassembled WGS sequence"/>
</dbReference>
<dbReference type="InterPro" id="IPR036388">
    <property type="entry name" value="WH-like_DNA-bd_sf"/>
</dbReference>
<reference evidence="3 4" key="1">
    <citation type="submission" date="2018-06" db="EMBL/GenBank/DDBJ databases">
        <title>Genome conservation of Clostridium tetani.</title>
        <authorList>
            <person name="Bruggemann H."/>
            <person name="Popoff M.R."/>
        </authorList>
    </citation>
    <scope>NUCLEOTIDE SEQUENCE [LARGE SCALE GENOMIC DNA]</scope>
    <source>
        <strain evidence="3 4">63.05</strain>
    </source>
</reference>
<dbReference type="PANTHER" id="PTHR37296:SF1">
    <property type="entry name" value="CONSERVED VIRULENCE FACTOR B"/>
    <property type="match status" value="1"/>
</dbReference>
<dbReference type="InterPro" id="IPR003029">
    <property type="entry name" value="S1_domain"/>
</dbReference>
<evidence type="ECO:0000313" key="3">
    <source>
        <dbReference type="EMBL" id="RXI52631.1"/>
    </source>
</evidence>
<dbReference type="InterPro" id="IPR039566">
    <property type="entry name" value="CvfB_S1_st"/>
</dbReference>
<protein>
    <submittedName>
        <fullName evidence="3">DNA-binding protein</fullName>
    </submittedName>
</protein>
<dbReference type="PANTHER" id="PTHR37296">
    <property type="entry name" value="CONSERVED VIRULENCE FACTOR B"/>
    <property type="match status" value="1"/>
</dbReference>
<evidence type="ECO:0000259" key="2">
    <source>
        <dbReference type="PROSITE" id="PS50126"/>
    </source>
</evidence>
<dbReference type="Gene3D" id="1.10.10.10">
    <property type="entry name" value="Winged helix-like DNA-binding domain superfamily/Winged helix DNA-binding domain"/>
    <property type="match status" value="1"/>
</dbReference>
<dbReference type="InterPro" id="IPR012340">
    <property type="entry name" value="NA-bd_OB-fold"/>
</dbReference>
<dbReference type="Pfam" id="PF13509">
    <property type="entry name" value="S1_2"/>
    <property type="match status" value="1"/>
</dbReference>